<proteinExistence type="predicted"/>
<evidence type="ECO:0000259" key="4">
    <source>
        <dbReference type="Pfam" id="PF04666"/>
    </source>
</evidence>
<feature type="domain" description="MGAT4 conserved region" evidence="4">
    <location>
        <begin position="47"/>
        <end position="252"/>
    </location>
</feature>
<dbReference type="RefSeq" id="XP_013414729.1">
    <property type="nucleotide sequence ID" value="XM_013559275.1"/>
</dbReference>
<dbReference type="AlphaFoldDB" id="A0A1S3JXG2"/>
<comment type="pathway">
    <text evidence="1">Protein modification; protein glycosylation.</text>
</comment>
<reference evidence="7" key="1">
    <citation type="submission" date="2025-08" db="UniProtKB">
        <authorList>
            <consortium name="RefSeq"/>
        </authorList>
    </citation>
    <scope>IDENTIFICATION</scope>
    <source>
        <tissue evidence="7">Gonads</tissue>
    </source>
</reference>
<evidence type="ECO:0000313" key="6">
    <source>
        <dbReference type="Proteomes" id="UP000085678"/>
    </source>
</evidence>
<dbReference type="STRING" id="7574.A0A1S3JXG2"/>
<feature type="domain" description="MGAT4 A/B/C C-terminal" evidence="5">
    <location>
        <begin position="288"/>
        <end position="421"/>
    </location>
</feature>
<dbReference type="Pfam" id="PF23524">
    <property type="entry name" value="MGAT4A_C"/>
    <property type="match status" value="1"/>
</dbReference>
<evidence type="ECO:0000256" key="1">
    <source>
        <dbReference type="ARBA" id="ARBA00004922"/>
    </source>
</evidence>
<evidence type="ECO:0000313" key="7">
    <source>
        <dbReference type="RefSeq" id="XP_013414729.1"/>
    </source>
</evidence>
<dbReference type="GO" id="GO:0008375">
    <property type="term" value="F:acetylglucosaminyltransferase activity"/>
    <property type="evidence" value="ECO:0007669"/>
    <property type="project" value="TreeGrafter"/>
</dbReference>
<dbReference type="GO" id="GO:0006487">
    <property type="term" value="P:protein N-linked glycosylation"/>
    <property type="evidence" value="ECO:0007669"/>
    <property type="project" value="TreeGrafter"/>
</dbReference>
<dbReference type="GO" id="GO:0005783">
    <property type="term" value="C:endoplasmic reticulum"/>
    <property type="evidence" value="ECO:0007669"/>
    <property type="project" value="TreeGrafter"/>
</dbReference>
<dbReference type="InterPro" id="IPR056576">
    <property type="entry name" value="MGAT4_A/B/C_C"/>
</dbReference>
<organism evidence="6 7">
    <name type="scientific">Lingula anatina</name>
    <name type="common">Brachiopod</name>
    <name type="synonym">Lingula unguis</name>
    <dbReference type="NCBI Taxonomy" id="7574"/>
    <lineage>
        <taxon>Eukaryota</taxon>
        <taxon>Metazoa</taxon>
        <taxon>Spiralia</taxon>
        <taxon>Lophotrochozoa</taxon>
        <taxon>Brachiopoda</taxon>
        <taxon>Linguliformea</taxon>
        <taxon>Lingulata</taxon>
        <taxon>Lingulida</taxon>
        <taxon>Linguloidea</taxon>
        <taxon>Lingulidae</taxon>
        <taxon>Lingula</taxon>
    </lineage>
</organism>
<dbReference type="OrthoDB" id="2016523at2759"/>
<keyword evidence="6" id="KW-1185">Reference proteome</keyword>
<keyword evidence="2" id="KW-0328">Glycosyltransferase</keyword>
<gene>
    <name evidence="7" type="primary">LOC106176763</name>
</gene>
<evidence type="ECO:0000256" key="3">
    <source>
        <dbReference type="ARBA" id="ARBA00022679"/>
    </source>
</evidence>
<dbReference type="Proteomes" id="UP000085678">
    <property type="component" value="Unplaced"/>
</dbReference>
<sequence length="461" mass="53073">MGEVLLFDSHENPPAIGMPVAHKLGVDVPERKEYVFGILASDPPIGIVQTLASILKHVAMEDREKIGIIVLLTTMSDSARQNIEMEMVKHFSEEIQIGMMEIVTAHPTFYENNMKGQSDRSVLSCAYLMQYSHQRGDFYIHLDDTVIATRRLFPAIENFHRSVRHNYWISIDFSTMAILGQLFRSSEILHVAEFFISSNASSSPDRLLQLYVDSQQPPCHIAKNRPVQRHCFQELGLSRVLHRPSLFTHNKNLTKSRNNLAENEFPNSPLTYEPWPWDDVPIYINPPAKLSTSLRHHHNHSLERAYRYLDYFYAIQPKAGDMIYYNFTPPVVLEEFFIQCGSKEHPWIKFSTSTYVDVLPLLPDRINLKNGPFFNYGFLDDGYVKVARFDNRGKTEGPLGDRFGRIVSVRIRITTDHGDWVPVRHMSFKLQLIPSGRRPCCEPYWPDPFPGGIPGVRNVRD</sequence>
<evidence type="ECO:0000259" key="5">
    <source>
        <dbReference type="Pfam" id="PF23524"/>
    </source>
</evidence>
<protein>
    <submittedName>
        <fullName evidence="7">Alpha-1,3-mannosyl-glycoprotein 4-beta-N-acetylglucosaminyltransferase A-like</fullName>
    </submittedName>
</protein>
<dbReference type="Pfam" id="PF04666">
    <property type="entry name" value="MGAT4_cons"/>
    <property type="match status" value="1"/>
</dbReference>
<dbReference type="InterPro" id="IPR057279">
    <property type="entry name" value="MGAT4"/>
</dbReference>
<dbReference type="PANTHER" id="PTHR12062:SF9">
    <property type="entry name" value="ALPHA-1,3-MANNOSYL-GLYCOPROTEIN 4-BETA-N-ACETYLGLUCOSAMINYLTRANSFERASE A, ISOFORM A"/>
    <property type="match status" value="1"/>
</dbReference>
<evidence type="ECO:0000256" key="2">
    <source>
        <dbReference type="ARBA" id="ARBA00022676"/>
    </source>
</evidence>
<dbReference type="PANTHER" id="PTHR12062">
    <property type="entry name" value="N-ACETYLGLUCOSAMINYLTRANSFERASE VI"/>
    <property type="match status" value="1"/>
</dbReference>
<dbReference type="GO" id="GO:0005793">
    <property type="term" value="C:endoplasmic reticulum-Golgi intermediate compartment"/>
    <property type="evidence" value="ECO:0007669"/>
    <property type="project" value="TreeGrafter"/>
</dbReference>
<dbReference type="InParanoid" id="A0A1S3JXG2"/>
<dbReference type="InterPro" id="IPR006759">
    <property type="entry name" value="Glyco_transf_54"/>
</dbReference>
<keyword evidence="3" id="KW-0808">Transferase</keyword>
<name>A0A1S3JXG2_LINAN</name>
<dbReference type="GO" id="GO:0005795">
    <property type="term" value="C:Golgi stack"/>
    <property type="evidence" value="ECO:0007669"/>
    <property type="project" value="TreeGrafter"/>
</dbReference>
<accession>A0A1S3JXG2</accession>
<dbReference type="GeneID" id="106176763"/>
<dbReference type="KEGG" id="lak:106176763"/>